<dbReference type="OrthoDB" id="6283916at2759"/>
<name>A0A3P6T0X5_DIBLA</name>
<evidence type="ECO:0000256" key="1">
    <source>
        <dbReference type="SAM" id="MobiDB-lite"/>
    </source>
</evidence>
<dbReference type="Proteomes" id="UP000281553">
    <property type="component" value="Unassembled WGS sequence"/>
</dbReference>
<organism evidence="2 3">
    <name type="scientific">Dibothriocephalus latus</name>
    <name type="common">Fish tapeworm</name>
    <name type="synonym">Diphyllobothrium latum</name>
    <dbReference type="NCBI Taxonomy" id="60516"/>
    <lineage>
        <taxon>Eukaryota</taxon>
        <taxon>Metazoa</taxon>
        <taxon>Spiralia</taxon>
        <taxon>Lophotrochozoa</taxon>
        <taxon>Platyhelminthes</taxon>
        <taxon>Cestoda</taxon>
        <taxon>Eucestoda</taxon>
        <taxon>Diphyllobothriidea</taxon>
        <taxon>Diphyllobothriidae</taxon>
        <taxon>Dibothriocephalus</taxon>
    </lineage>
</organism>
<dbReference type="AlphaFoldDB" id="A0A3P6T0X5"/>
<dbReference type="EMBL" id="UYRU01042628">
    <property type="protein sequence ID" value="VDK76759.1"/>
    <property type="molecule type" value="Genomic_DNA"/>
</dbReference>
<feature type="region of interest" description="Disordered" evidence="1">
    <location>
        <begin position="1"/>
        <end position="25"/>
    </location>
</feature>
<protein>
    <submittedName>
        <fullName evidence="2">Uncharacterized protein</fullName>
    </submittedName>
</protein>
<accession>A0A3P6T0X5</accession>
<dbReference type="SUPFAM" id="SSF57845">
    <property type="entry name" value="B-box zinc-binding domain"/>
    <property type="match status" value="1"/>
</dbReference>
<proteinExistence type="predicted"/>
<reference evidence="2 3" key="1">
    <citation type="submission" date="2018-11" db="EMBL/GenBank/DDBJ databases">
        <authorList>
            <consortium name="Pathogen Informatics"/>
        </authorList>
    </citation>
    <scope>NUCLEOTIDE SEQUENCE [LARGE SCALE GENOMIC DNA]</scope>
</reference>
<dbReference type="Pfam" id="PF22586">
    <property type="entry name" value="ANCHR-like_BBOX"/>
    <property type="match status" value="1"/>
</dbReference>
<keyword evidence="3" id="KW-1185">Reference proteome</keyword>
<evidence type="ECO:0000313" key="3">
    <source>
        <dbReference type="Proteomes" id="UP000281553"/>
    </source>
</evidence>
<evidence type="ECO:0000313" key="2">
    <source>
        <dbReference type="EMBL" id="VDK76759.1"/>
    </source>
</evidence>
<gene>
    <name evidence="2" type="ORF">DILT_LOCUS2788</name>
</gene>
<sequence>MEALEKRNAAPITTRPQTNTRPTQVDSLAARADALLDAGKFIDEARIAKTYNSQVGSEKPEADVVFCCLCEEDASVICHDCDDDEFCKQCFK</sequence>
<feature type="compositionally biased region" description="Low complexity" evidence="1">
    <location>
        <begin position="13"/>
        <end position="25"/>
    </location>
</feature>